<dbReference type="EMBL" id="LATX01002372">
    <property type="protein sequence ID" value="KTB30706.1"/>
    <property type="molecule type" value="Genomic_DNA"/>
</dbReference>
<feature type="region of interest" description="Disordered" evidence="2">
    <location>
        <begin position="308"/>
        <end position="529"/>
    </location>
</feature>
<feature type="region of interest" description="Disordered" evidence="2">
    <location>
        <begin position="1"/>
        <end position="23"/>
    </location>
</feature>
<dbReference type="GO" id="GO:0008270">
    <property type="term" value="F:zinc ion binding"/>
    <property type="evidence" value="ECO:0007669"/>
    <property type="project" value="UniProtKB-KW"/>
</dbReference>
<feature type="region of interest" description="Disordered" evidence="2">
    <location>
        <begin position="39"/>
        <end position="119"/>
    </location>
</feature>
<dbReference type="InterPro" id="IPR013087">
    <property type="entry name" value="Znf_C2H2_type"/>
</dbReference>
<accession>A0A0W0F3D3</accession>
<dbReference type="PROSITE" id="PS00028">
    <property type="entry name" value="ZINC_FINGER_C2H2_1"/>
    <property type="match status" value="1"/>
</dbReference>
<feature type="compositionally biased region" description="Polar residues" evidence="2">
    <location>
        <begin position="452"/>
        <end position="466"/>
    </location>
</feature>
<dbReference type="AlphaFoldDB" id="A0A0W0F3D3"/>
<evidence type="ECO:0000259" key="3">
    <source>
        <dbReference type="PROSITE" id="PS50157"/>
    </source>
</evidence>
<evidence type="ECO:0000313" key="4">
    <source>
        <dbReference type="EMBL" id="KTB30706.1"/>
    </source>
</evidence>
<protein>
    <recommendedName>
        <fullName evidence="3">C2H2-type domain-containing protein</fullName>
    </recommendedName>
</protein>
<keyword evidence="1" id="KW-0863">Zinc-finger</keyword>
<name>A0A0W0F3D3_MONRR</name>
<proteinExistence type="predicted"/>
<feature type="domain" description="C2H2-type" evidence="3">
    <location>
        <begin position="228"/>
        <end position="251"/>
    </location>
</feature>
<feature type="compositionally biased region" description="Polar residues" evidence="2">
    <location>
        <begin position="1"/>
        <end position="20"/>
    </location>
</feature>
<evidence type="ECO:0000256" key="2">
    <source>
        <dbReference type="SAM" id="MobiDB-lite"/>
    </source>
</evidence>
<feature type="compositionally biased region" description="Low complexity" evidence="2">
    <location>
        <begin position="60"/>
        <end position="70"/>
    </location>
</feature>
<comment type="caution">
    <text evidence="4">The sequence shown here is derived from an EMBL/GenBank/DDBJ whole genome shotgun (WGS) entry which is preliminary data.</text>
</comment>
<evidence type="ECO:0000256" key="1">
    <source>
        <dbReference type="PROSITE-ProRule" id="PRU00042"/>
    </source>
</evidence>
<sequence length="566" mass="59072">MSTADPASLIQDQSTPQSAPETVDSAALSLLSLSMAASAAKPVPVSSSSQPEKSDSLLFGNGSVDSVNSSVGGGSYSGSNGGVSMGNGSYKHHRRLSSTGQTRRRLSDARDAAARPSPASAAALSLSTLSLSSPPHSHVSLPSTSLTAASNTLASGSSAPVNGIPIATNVASQYSGQDGLSVSTSSVSSSAPLANGLPASVDGYKPSLPGAVKPIAISKNGKKRGMDHKCESCSKVYRHPSCLIKHRWEHTPHWRESSKYVLSKHQQVQLLEAAAILSHFSQDSATGTSLPEDRSLWPSFLSGGTLPLPEGASYQPPSSVSGGSIPARPSSSSVPATSLMRSMSSPANNPDLTSRAMSSGPRLHDYSVSPSDVTQVRPGLIVANGTARSSPAPSHTPPIPVPRDSSTGVEVSGYGFGYGNRPSGKSRSFRAESVEHGISPYSRRSKSGGAVQLSSSYGTGTSVSIPRSSLRSGSVMSSDRRSSSGSGSGGRSGSSSLEEDEEIEDEEEYLGREGDIEVDIEDDSDTKMNVPRYPYEYDIHANVGKVNNMRSMKEEEEDWEMDMEMD</sequence>
<feature type="compositionally biased region" description="Polar residues" evidence="2">
    <location>
        <begin position="329"/>
        <end position="357"/>
    </location>
</feature>
<keyword evidence="1" id="KW-0862">Zinc</keyword>
<feature type="compositionally biased region" description="Gly residues" evidence="2">
    <location>
        <begin position="71"/>
        <end position="85"/>
    </location>
</feature>
<dbReference type="Proteomes" id="UP000054988">
    <property type="component" value="Unassembled WGS sequence"/>
</dbReference>
<gene>
    <name evidence="4" type="ORF">WG66_16760</name>
</gene>
<dbReference type="PROSITE" id="PS50157">
    <property type="entry name" value="ZINC_FINGER_C2H2_2"/>
    <property type="match status" value="1"/>
</dbReference>
<feature type="compositionally biased region" description="Low complexity" evidence="2">
    <location>
        <begin position="467"/>
        <end position="477"/>
    </location>
</feature>
<keyword evidence="1" id="KW-0479">Metal-binding</keyword>
<evidence type="ECO:0000313" key="5">
    <source>
        <dbReference type="Proteomes" id="UP000054988"/>
    </source>
</evidence>
<reference evidence="4 5" key="1">
    <citation type="submission" date="2015-12" db="EMBL/GenBank/DDBJ databases">
        <title>Draft genome sequence of Moniliophthora roreri, the causal agent of frosty pod rot of cacao.</title>
        <authorList>
            <person name="Aime M.C."/>
            <person name="Diaz-Valderrama J.R."/>
            <person name="Kijpornyongpan T."/>
            <person name="Phillips-Mora W."/>
        </authorList>
    </citation>
    <scope>NUCLEOTIDE SEQUENCE [LARGE SCALE GENOMIC DNA]</scope>
    <source>
        <strain evidence="4 5">MCA 2952</strain>
    </source>
</reference>
<feature type="compositionally biased region" description="Acidic residues" evidence="2">
    <location>
        <begin position="497"/>
        <end position="508"/>
    </location>
</feature>
<feature type="compositionally biased region" description="Low complexity" evidence="2">
    <location>
        <begin position="39"/>
        <end position="51"/>
    </location>
</feature>
<organism evidence="4 5">
    <name type="scientific">Moniliophthora roreri</name>
    <name type="common">Frosty pod rot fungus</name>
    <name type="synonym">Monilia roreri</name>
    <dbReference type="NCBI Taxonomy" id="221103"/>
    <lineage>
        <taxon>Eukaryota</taxon>
        <taxon>Fungi</taxon>
        <taxon>Dikarya</taxon>
        <taxon>Basidiomycota</taxon>
        <taxon>Agaricomycotina</taxon>
        <taxon>Agaricomycetes</taxon>
        <taxon>Agaricomycetidae</taxon>
        <taxon>Agaricales</taxon>
        <taxon>Marasmiineae</taxon>
        <taxon>Marasmiaceae</taxon>
        <taxon>Moniliophthora</taxon>
    </lineage>
</organism>
<dbReference type="eggNOG" id="ENOG502S997">
    <property type="taxonomic scope" value="Eukaryota"/>
</dbReference>